<dbReference type="EMBL" id="CP136896">
    <property type="protein sequence ID" value="WOL13093.1"/>
    <property type="molecule type" value="Genomic_DNA"/>
</dbReference>
<reference evidence="2 3" key="1">
    <citation type="submission" date="2023-10" db="EMBL/GenBank/DDBJ databases">
        <title>Chromosome-scale genome assembly provides insights into flower coloration mechanisms of Canna indica.</title>
        <authorList>
            <person name="Li C."/>
        </authorList>
    </citation>
    <scope>NUCLEOTIDE SEQUENCE [LARGE SCALE GENOMIC DNA]</scope>
    <source>
        <tissue evidence="2">Flower</tissue>
    </source>
</reference>
<evidence type="ECO:0000313" key="3">
    <source>
        <dbReference type="Proteomes" id="UP001327560"/>
    </source>
</evidence>
<organism evidence="2 3">
    <name type="scientific">Canna indica</name>
    <name type="common">Indian-shot</name>
    <dbReference type="NCBI Taxonomy" id="4628"/>
    <lineage>
        <taxon>Eukaryota</taxon>
        <taxon>Viridiplantae</taxon>
        <taxon>Streptophyta</taxon>
        <taxon>Embryophyta</taxon>
        <taxon>Tracheophyta</taxon>
        <taxon>Spermatophyta</taxon>
        <taxon>Magnoliopsida</taxon>
        <taxon>Liliopsida</taxon>
        <taxon>Zingiberales</taxon>
        <taxon>Cannaceae</taxon>
        <taxon>Canna</taxon>
    </lineage>
</organism>
<gene>
    <name evidence="2" type="ORF">Cni_G21862</name>
</gene>
<dbReference type="InterPro" id="IPR011992">
    <property type="entry name" value="EF-hand-dom_pair"/>
</dbReference>
<feature type="domain" description="EF-hand" evidence="1">
    <location>
        <begin position="1"/>
        <end position="36"/>
    </location>
</feature>
<dbReference type="Gene3D" id="1.10.238.10">
    <property type="entry name" value="EF-hand"/>
    <property type="match status" value="1"/>
</dbReference>
<dbReference type="InterPro" id="IPR002048">
    <property type="entry name" value="EF_hand_dom"/>
</dbReference>
<accession>A0AAQ3QKP5</accession>
<dbReference type="PROSITE" id="PS50222">
    <property type="entry name" value="EF_HAND_2"/>
    <property type="match status" value="1"/>
</dbReference>
<sequence>MSAREFKAWLRQFGIDNNGKISGEDLQKVLHSPHAWFTLWKAQQAMKAVDAK</sequence>
<protein>
    <recommendedName>
        <fullName evidence="1">EF-hand domain-containing protein</fullName>
    </recommendedName>
</protein>
<keyword evidence="3" id="KW-1185">Reference proteome</keyword>
<name>A0AAQ3QKP5_9LILI</name>
<dbReference type="SUPFAM" id="SSF47473">
    <property type="entry name" value="EF-hand"/>
    <property type="match status" value="1"/>
</dbReference>
<evidence type="ECO:0000259" key="1">
    <source>
        <dbReference type="PROSITE" id="PS50222"/>
    </source>
</evidence>
<dbReference type="AlphaFoldDB" id="A0AAQ3QKP5"/>
<dbReference type="Proteomes" id="UP001327560">
    <property type="component" value="Chromosome 7"/>
</dbReference>
<proteinExistence type="predicted"/>
<dbReference type="GO" id="GO:0005509">
    <property type="term" value="F:calcium ion binding"/>
    <property type="evidence" value="ECO:0007669"/>
    <property type="project" value="InterPro"/>
</dbReference>
<evidence type="ECO:0000313" key="2">
    <source>
        <dbReference type="EMBL" id="WOL13093.1"/>
    </source>
</evidence>